<dbReference type="AlphaFoldDB" id="A0A1W1HI91"/>
<sequence>MVKYQQSFNKEVPINNLSIQLFNPNTKQGEFNEQDNRKSQSSICR</sequence>
<evidence type="ECO:0000256" key="1">
    <source>
        <dbReference type="SAM" id="MobiDB-lite"/>
    </source>
</evidence>
<proteinExistence type="predicted"/>
<reference evidence="2 3" key="1">
    <citation type="submission" date="2017-03" db="EMBL/GenBank/DDBJ databases">
        <authorList>
            <person name="Afonso C.L."/>
            <person name="Miller P.J."/>
            <person name="Scott M.A."/>
            <person name="Spackman E."/>
            <person name="Goraichik I."/>
            <person name="Dimitrov K.M."/>
            <person name="Suarez D.L."/>
            <person name="Swayne D.E."/>
        </authorList>
    </citation>
    <scope>NUCLEOTIDE SEQUENCE [LARGE SCALE GENOMIC DNA]</scope>
    <source>
        <strain evidence="2">PRJEB14757</strain>
    </source>
</reference>
<accession>A0A1W1HI91</accession>
<dbReference type="STRING" id="1246637.MTBBW1_600057"/>
<gene>
    <name evidence="2" type="ORF">MTBBW1_600057</name>
</gene>
<dbReference type="EMBL" id="FWEV01000304">
    <property type="protein sequence ID" value="SLM32227.1"/>
    <property type="molecule type" value="Genomic_DNA"/>
</dbReference>
<evidence type="ECO:0000313" key="2">
    <source>
        <dbReference type="EMBL" id="SLM32227.1"/>
    </source>
</evidence>
<keyword evidence="3" id="KW-1185">Reference proteome</keyword>
<feature type="region of interest" description="Disordered" evidence="1">
    <location>
        <begin position="23"/>
        <end position="45"/>
    </location>
</feature>
<name>A0A1W1HI91_9BACT</name>
<evidence type="ECO:0000313" key="3">
    <source>
        <dbReference type="Proteomes" id="UP000191931"/>
    </source>
</evidence>
<protein>
    <submittedName>
        <fullName evidence="2">Uncharacterized protein</fullName>
    </submittedName>
</protein>
<dbReference type="Proteomes" id="UP000191931">
    <property type="component" value="Unassembled WGS sequence"/>
</dbReference>
<organism evidence="2 3">
    <name type="scientific">Desulfamplus magnetovallimortis</name>
    <dbReference type="NCBI Taxonomy" id="1246637"/>
    <lineage>
        <taxon>Bacteria</taxon>
        <taxon>Pseudomonadati</taxon>
        <taxon>Thermodesulfobacteriota</taxon>
        <taxon>Desulfobacteria</taxon>
        <taxon>Desulfobacterales</taxon>
        <taxon>Desulfobacteraceae</taxon>
        <taxon>Desulfamplus</taxon>
    </lineage>
</organism>